<dbReference type="Gene3D" id="1.10.645.10">
    <property type="entry name" value="Cytochrome-c3 Hydrogenase, chain B"/>
    <property type="match status" value="1"/>
</dbReference>
<dbReference type="GO" id="GO:0051287">
    <property type="term" value="F:NAD binding"/>
    <property type="evidence" value="ECO:0007669"/>
    <property type="project" value="InterPro"/>
</dbReference>
<dbReference type="InterPro" id="IPR029014">
    <property type="entry name" value="NiFe-Hase_large"/>
</dbReference>
<name>A0A0E3JZV7_CLOSL</name>
<evidence type="ECO:0000256" key="1">
    <source>
        <dbReference type="ARBA" id="ARBA00023002"/>
    </source>
</evidence>
<sequence length="526" mass="60839">MNIDLFKEELSNLKYNSEIKNKNEIYVDVEISHVKSLISLFLVKYKLKFIAQFCVDNSNEENAKNDFMINIILSNSKKRYFVIVRYKTQEEIKTFQDILFQSHLFEREMCDLFGLKIKDGVDIRNIVKHEKWPEDIYPLRKSFPYGAKLEEKNEISSYKCKEAFGDGAYQISVGPVHAGIIEPGHFRFSVIGEAIENLELRLNYKHRGIEKICENVDANKLNLVFERMACESSVAYAESYALLVEKLLSYDAPQEIKALRVVLLELERIYNFLGDISGICVDIGFSYPAKRFGAFGEQIHKLCERITGSRFMRNVIIPCGININFTKEHIEDIKKTLNDMKKRMDEIIEITLDSVSFLDRVENTGIVRNKTAKKLYMTGISGRASGINYDVRKSFPYEIYETLKKNNNTLEIGGVFERYKLKIKEIYDAYNFIFASLELINKDILKNKTEFKLVEEAEALTAVETVKGELIVYGKVGKDNKFHRIYFKTPSVTNWNGLTYAVLGEIVPDFPLCNKSFNMSYSENDK</sequence>
<evidence type="ECO:0000259" key="5">
    <source>
        <dbReference type="Pfam" id="PF00346"/>
    </source>
</evidence>
<reference evidence="6 7" key="1">
    <citation type="journal article" date="2015" name="J. Biotechnol.">
        <title>Complete genome sequence of a malodorant-producing acetogen, Clostridium scatologenes ATCC 25775(T).</title>
        <authorList>
            <person name="Zhu Z."/>
            <person name="Guo T."/>
            <person name="Zheng H."/>
            <person name="Song T."/>
            <person name="Ouyang P."/>
            <person name="Xie J."/>
        </authorList>
    </citation>
    <scope>NUCLEOTIDE SEQUENCE [LARGE SCALE GENOMIC DNA]</scope>
    <source>
        <strain evidence="6 7">ATCC 25775</strain>
    </source>
</reference>
<dbReference type="SUPFAM" id="SSF56762">
    <property type="entry name" value="HydB/Nqo4-like"/>
    <property type="match status" value="1"/>
</dbReference>
<dbReference type="Gene3D" id="3.30.460.80">
    <property type="entry name" value="NADH:ubiquinone oxidoreductase, 30kDa subunit"/>
    <property type="match status" value="1"/>
</dbReference>
<evidence type="ECO:0000313" key="7">
    <source>
        <dbReference type="Proteomes" id="UP000033115"/>
    </source>
</evidence>
<dbReference type="InterPro" id="IPR001268">
    <property type="entry name" value="NADH_UbQ_OxRdtase_30kDa_su"/>
</dbReference>
<dbReference type="InterPro" id="IPR037232">
    <property type="entry name" value="NADH_quin_OxRdtase_su_C/D-like"/>
</dbReference>
<dbReference type="InterPro" id="IPR052197">
    <property type="entry name" value="ComplexI_49kDa-like"/>
</dbReference>
<dbReference type="Pfam" id="PF00329">
    <property type="entry name" value="Complex1_30kDa"/>
    <property type="match status" value="1"/>
</dbReference>
<proteinExistence type="predicted"/>
<dbReference type="SUPFAM" id="SSF143243">
    <property type="entry name" value="Nqo5-like"/>
    <property type="match status" value="1"/>
</dbReference>
<dbReference type="AlphaFoldDB" id="A0A0E3JZV7"/>
<evidence type="ECO:0000256" key="2">
    <source>
        <dbReference type="ARBA" id="ARBA00023027"/>
    </source>
</evidence>
<evidence type="ECO:0000259" key="4">
    <source>
        <dbReference type="Pfam" id="PF00329"/>
    </source>
</evidence>
<gene>
    <name evidence="6" type="ORF">CSCA_1577</name>
</gene>
<dbReference type="KEGG" id="csq:CSCA_1577"/>
<dbReference type="PANTHER" id="PTHR43485">
    <property type="entry name" value="HYDROGENASE-4 COMPONENT G"/>
    <property type="match status" value="1"/>
</dbReference>
<keyword evidence="7" id="KW-1185">Reference proteome</keyword>
<evidence type="ECO:0000313" key="6">
    <source>
        <dbReference type="EMBL" id="AKA68702.1"/>
    </source>
</evidence>
<dbReference type="PANTHER" id="PTHR43485:SF1">
    <property type="entry name" value="FORMATE HYDROGENLYASE SUBUNIT 5-RELATED"/>
    <property type="match status" value="1"/>
</dbReference>
<dbReference type="GO" id="GO:0048038">
    <property type="term" value="F:quinone binding"/>
    <property type="evidence" value="ECO:0007669"/>
    <property type="project" value="InterPro"/>
</dbReference>
<keyword evidence="3" id="KW-0175">Coiled coil</keyword>
<protein>
    <submittedName>
        <fullName evidence="6">NADH dehydrogenase (Ubiquinone) 30 kDa subunit</fullName>
    </submittedName>
</protein>
<accession>A0A0E3JZV7</accession>
<organism evidence="6 7">
    <name type="scientific">Clostridium scatologenes</name>
    <dbReference type="NCBI Taxonomy" id="1548"/>
    <lineage>
        <taxon>Bacteria</taxon>
        <taxon>Bacillati</taxon>
        <taxon>Bacillota</taxon>
        <taxon>Clostridia</taxon>
        <taxon>Eubacteriales</taxon>
        <taxon>Clostridiaceae</taxon>
        <taxon>Clostridium</taxon>
    </lineage>
</organism>
<feature type="domain" description="NADH:ubiquinone oxidoreductase 30kDa subunit" evidence="4">
    <location>
        <begin position="45"/>
        <end position="146"/>
    </location>
</feature>
<dbReference type="RefSeq" id="WP_029159342.1">
    <property type="nucleotide sequence ID" value="NZ_CP009933.1"/>
</dbReference>
<dbReference type="GO" id="GO:0016651">
    <property type="term" value="F:oxidoreductase activity, acting on NAD(P)H"/>
    <property type="evidence" value="ECO:0007669"/>
    <property type="project" value="InterPro"/>
</dbReference>
<keyword evidence="1" id="KW-0560">Oxidoreductase</keyword>
<dbReference type="InterPro" id="IPR001135">
    <property type="entry name" value="NADH_Q_OxRdtase_suD"/>
</dbReference>
<keyword evidence="2" id="KW-0520">NAD</keyword>
<evidence type="ECO:0000256" key="3">
    <source>
        <dbReference type="SAM" id="Coils"/>
    </source>
</evidence>
<dbReference type="HOGENOM" id="CLU_015134_3_1_9"/>
<feature type="domain" description="NADH-quinone oxidoreductase subunit D" evidence="5">
    <location>
        <begin position="297"/>
        <end position="447"/>
    </location>
</feature>
<dbReference type="Pfam" id="PF00346">
    <property type="entry name" value="Complex1_49kDa"/>
    <property type="match status" value="1"/>
</dbReference>
<dbReference type="EMBL" id="CP009933">
    <property type="protein sequence ID" value="AKA68702.1"/>
    <property type="molecule type" value="Genomic_DNA"/>
</dbReference>
<keyword evidence="6" id="KW-0830">Ubiquinone</keyword>
<dbReference type="STRING" id="1548.CSCA_1577"/>
<dbReference type="GO" id="GO:0008137">
    <property type="term" value="F:NADH dehydrogenase (ubiquinone) activity"/>
    <property type="evidence" value="ECO:0007669"/>
    <property type="project" value="InterPro"/>
</dbReference>
<feature type="coiled-coil region" evidence="3">
    <location>
        <begin position="323"/>
        <end position="350"/>
    </location>
</feature>
<dbReference type="Proteomes" id="UP000033115">
    <property type="component" value="Chromosome"/>
</dbReference>